<feature type="region of interest" description="Disordered" evidence="1">
    <location>
        <begin position="1"/>
        <end position="48"/>
    </location>
</feature>
<gene>
    <name evidence="2" type="ORF">CASFOL_011729</name>
</gene>
<evidence type="ECO:0000313" key="2">
    <source>
        <dbReference type="EMBL" id="KAL3644426.1"/>
    </source>
</evidence>
<evidence type="ECO:0000256" key="1">
    <source>
        <dbReference type="SAM" id="MobiDB-lite"/>
    </source>
</evidence>
<accession>A0ABD3DU98</accession>
<dbReference type="Proteomes" id="UP001632038">
    <property type="component" value="Unassembled WGS sequence"/>
</dbReference>
<proteinExistence type="predicted"/>
<dbReference type="PANTHER" id="PTHR38937">
    <property type="entry name" value="MEMBRANE PROTEIN OF ER BODY-LIKE PROTEIN"/>
    <property type="match status" value="1"/>
</dbReference>
<reference evidence="3" key="1">
    <citation type="journal article" date="2024" name="IScience">
        <title>Strigolactones Initiate the Formation of Haustorium-like Structures in Castilleja.</title>
        <authorList>
            <person name="Buerger M."/>
            <person name="Peterson D."/>
            <person name="Chory J."/>
        </authorList>
    </citation>
    <scope>NUCLEOTIDE SEQUENCE [LARGE SCALE GENOMIC DNA]</scope>
</reference>
<feature type="compositionally biased region" description="Polar residues" evidence="1">
    <location>
        <begin position="1"/>
        <end position="42"/>
    </location>
</feature>
<comment type="caution">
    <text evidence="2">The sequence shown here is derived from an EMBL/GenBank/DDBJ whole genome shotgun (WGS) entry which is preliminary data.</text>
</comment>
<dbReference type="PANTHER" id="PTHR38937:SF2">
    <property type="entry name" value="MEMBRANE PROTEIN OF ER BODY-LIKE PROTEIN ISOFORM X1"/>
    <property type="match status" value="1"/>
</dbReference>
<dbReference type="InterPro" id="IPR052843">
    <property type="entry name" value="ER_body_metal_sequester"/>
</dbReference>
<organism evidence="2 3">
    <name type="scientific">Castilleja foliolosa</name>
    <dbReference type="NCBI Taxonomy" id="1961234"/>
    <lineage>
        <taxon>Eukaryota</taxon>
        <taxon>Viridiplantae</taxon>
        <taxon>Streptophyta</taxon>
        <taxon>Embryophyta</taxon>
        <taxon>Tracheophyta</taxon>
        <taxon>Spermatophyta</taxon>
        <taxon>Magnoliopsida</taxon>
        <taxon>eudicotyledons</taxon>
        <taxon>Gunneridae</taxon>
        <taxon>Pentapetalae</taxon>
        <taxon>asterids</taxon>
        <taxon>lamiids</taxon>
        <taxon>Lamiales</taxon>
        <taxon>Orobanchaceae</taxon>
        <taxon>Pedicularideae</taxon>
        <taxon>Castillejinae</taxon>
        <taxon>Castilleja</taxon>
    </lineage>
</organism>
<dbReference type="AlphaFoldDB" id="A0ABD3DU98"/>
<name>A0ABD3DU98_9LAMI</name>
<sequence>MCNDTVLNIDSQPNELSQTVQEITGQTETSSLLQPSTQTNSAGRERTERKEYKIEVIKSIVYGGLADSITSFGSLILL</sequence>
<dbReference type="EMBL" id="JAVIJP010000014">
    <property type="protein sequence ID" value="KAL3644426.1"/>
    <property type="molecule type" value="Genomic_DNA"/>
</dbReference>
<evidence type="ECO:0000313" key="3">
    <source>
        <dbReference type="Proteomes" id="UP001632038"/>
    </source>
</evidence>
<keyword evidence="3" id="KW-1185">Reference proteome</keyword>
<protein>
    <submittedName>
        <fullName evidence="2">Uncharacterized protein</fullName>
    </submittedName>
</protein>